<gene>
    <name evidence="2" type="ORF">HNQ59_001160</name>
</gene>
<name>A0A840MHM1_9PROT</name>
<evidence type="ECO:0000313" key="2">
    <source>
        <dbReference type="EMBL" id="MBB5017890.1"/>
    </source>
</evidence>
<comment type="caution">
    <text evidence="2">The sequence shown here is derived from an EMBL/GenBank/DDBJ whole genome shotgun (WGS) entry which is preliminary data.</text>
</comment>
<dbReference type="InterPro" id="IPR059225">
    <property type="entry name" value="BspC"/>
</dbReference>
<dbReference type="RefSeq" id="WP_184036347.1">
    <property type="nucleotide sequence ID" value="NZ_JACHHY010000005.1"/>
</dbReference>
<dbReference type="AlphaFoldDB" id="A0A840MHM1"/>
<keyword evidence="1" id="KW-0732">Signal</keyword>
<reference evidence="2 3" key="1">
    <citation type="submission" date="2020-08" db="EMBL/GenBank/DDBJ databases">
        <title>Genomic Encyclopedia of Type Strains, Phase IV (KMG-IV): sequencing the most valuable type-strain genomes for metagenomic binning, comparative biology and taxonomic classification.</title>
        <authorList>
            <person name="Goeker M."/>
        </authorList>
    </citation>
    <scope>NUCLEOTIDE SEQUENCE [LARGE SCALE GENOMIC DNA]</scope>
    <source>
        <strain evidence="2 3">DSM 27165</strain>
    </source>
</reference>
<dbReference type="Proteomes" id="UP000575898">
    <property type="component" value="Unassembled WGS sequence"/>
</dbReference>
<evidence type="ECO:0000256" key="1">
    <source>
        <dbReference type="SAM" id="SignalP"/>
    </source>
</evidence>
<dbReference type="EMBL" id="JACHHY010000005">
    <property type="protein sequence ID" value="MBB5017890.1"/>
    <property type="molecule type" value="Genomic_DNA"/>
</dbReference>
<keyword evidence="3" id="KW-1185">Reference proteome</keyword>
<proteinExistence type="predicted"/>
<evidence type="ECO:0000313" key="3">
    <source>
        <dbReference type="Proteomes" id="UP000575898"/>
    </source>
</evidence>
<sequence>MKFTIGGLILLALASLAQANNYEKRVAYYQTLEGMPEYMPTCMAVVDDVISKSKPYDRVGYVDSDQKDVPSYQSASIVPFNQSFSRIKPRKVDKLVTFKAIARKRQQGTQWAALEIRCGLKDGRAIAIDYRETGVLPPAMQ</sequence>
<feature type="chain" id="PRO_5032406871" description="DUF3828 domain-containing protein" evidence="1">
    <location>
        <begin position="20"/>
        <end position="141"/>
    </location>
</feature>
<organism evidence="2 3">
    <name type="scientific">Chitinivorax tropicus</name>
    <dbReference type="NCBI Taxonomy" id="714531"/>
    <lineage>
        <taxon>Bacteria</taxon>
        <taxon>Pseudomonadati</taxon>
        <taxon>Pseudomonadota</taxon>
        <taxon>Betaproteobacteria</taxon>
        <taxon>Chitinivorax</taxon>
    </lineage>
</organism>
<protein>
    <recommendedName>
        <fullName evidence="4">DUF3828 domain-containing protein</fullName>
    </recommendedName>
</protein>
<dbReference type="NCBIfam" id="NF047384">
    <property type="entry name" value="BspC_dom"/>
    <property type="match status" value="1"/>
</dbReference>
<accession>A0A840MHM1</accession>
<evidence type="ECO:0008006" key="4">
    <source>
        <dbReference type="Google" id="ProtNLM"/>
    </source>
</evidence>
<feature type="signal peptide" evidence="1">
    <location>
        <begin position="1"/>
        <end position="19"/>
    </location>
</feature>